<proteinExistence type="inferred from homology"/>
<evidence type="ECO:0000256" key="2">
    <source>
        <dbReference type="ARBA" id="ARBA00022801"/>
    </source>
</evidence>
<dbReference type="EMBL" id="JADIMT010000078">
    <property type="protein sequence ID" value="MBO8436667.1"/>
    <property type="molecule type" value="Genomic_DNA"/>
</dbReference>
<reference evidence="3" key="1">
    <citation type="submission" date="2020-10" db="EMBL/GenBank/DDBJ databases">
        <authorList>
            <person name="Gilroy R."/>
        </authorList>
    </citation>
    <scope>NUCLEOTIDE SEQUENCE</scope>
    <source>
        <strain evidence="3">7293</strain>
    </source>
</reference>
<sequence>MKEYLYTTRVYFSDTDAAGLVYHASYIDWAEHGRTEMLKELVPDKTQAELAAGADGILILVRSIKIDYQKPCYLDDIITVHTTIEEFRRLSCIFRQVVMRGDEVLADLHVSLAFVNAETKRPALIPDFIRNAFSE</sequence>
<dbReference type="Proteomes" id="UP000823615">
    <property type="component" value="Unassembled WGS sequence"/>
</dbReference>
<dbReference type="CDD" id="cd00586">
    <property type="entry name" value="4HBT"/>
    <property type="match status" value="1"/>
</dbReference>
<dbReference type="GO" id="GO:0047617">
    <property type="term" value="F:fatty acyl-CoA hydrolase activity"/>
    <property type="evidence" value="ECO:0007669"/>
    <property type="project" value="TreeGrafter"/>
</dbReference>
<evidence type="ECO:0000256" key="1">
    <source>
        <dbReference type="ARBA" id="ARBA00005953"/>
    </source>
</evidence>
<protein>
    <submittedName>
        <fullName evidence="3">YbgC/FadM family acyl-CoA thioesterase</fullName>
        <ecNumber evidence="3">3.1.2.-</ecNumber>
    </submittedName>
</protein>
<comment type="caution">
    <text evidence="3">The sequence shown here is derived from an EMBL/GenBank/DDBJ whole genome shotgun (WGS) entry which is preliminary data.</text>
</comment>
<dbReference type="InterPro" id="IPR029069">
    <property type="entry name" value="HotDog_dom_sf"/>
</dbReference>
<dbReference type="InterPro" id="IPR006684">
    <property type="entry name" value="YbgC/YbaW"/>
</dbReference>
<accession>A0A9D9DZD6</accession>
<dbReference type="Gene3D" id="3.10.129.10">
    <property type="entry name" value="Hotdog Thioesterase"/>
    <property type="match status" value="1"/>
</dbReference>
<dbReference type="PANTHER" id="PTHR31793">
    <property type="entry name" value="4-HYDROXYBENZOYL-COA THIOESTERASE FAMILY MEMBER"/>
    <property type="match status" value="1"/>
</dbReference>
<evidence type="ECO:0000313" key="4">
    <source>
        <dbReference type="Proteomes" id="UP000823615"/>
    </source>
</evidence>
<dbReference type="PIRSF" id="PIRSF003230">
    <property type="entry name" value="YbgC"/>
    <property type="match status" value="1"/>
</dbReference>
<keyword evidence="2 3" id="KW-0378">Hydrolase</keyword>
<comment type="similarity">
    <text evidence="1">Belongs to the 4-hydroxybenzoyl-CoA thioesterase family.</text>
</comment>
<dbReference type="NCBIfam" id="TIGR00051">
    <property type="entry name" value="YbgC/FadM family acyl-CoA thioesterase"/>
    <property type="match status" value="1"/>
</dbReference>
<dbReference type="SUPFAM" id="SSF54637">
    <property type="entry name" value="Thioesterase/thiol ester dehydrase-isomerase"/>
    <property type="match status" value="1"/>
</dbReference>
<dbReference type="PANTHER" id="PTHR31793:SF37">
    <property type="entry name" value="ACYL-COA THIOESTER HYDROLASE YBGC"/>
    <property type="match status" value="1"/>
</dbReference>
<organism evidence="3 4">
    <name type="scientific">Candidatus Ornithospirochaeta stercoripullorum</name>
    <dbReference type="NCBI Taxonomy" id="2840899"/>
    <lineage>
        <taxon>Bacteria</taxon>
        <taxon>Pseudomonadati</taxon>
        <taxon>Spirochaetota</taxon>
        <taxon>Spirochaetia</taxon>
        <taxon>Spirochaetales</taxon>
        <taxon>Spirochaetaceae</taxon>
        <taxon>Spirochaetaceae incertae sedis</taxon>
        <taxon>Candidatus Ornithospirochaeta</taxon>
    </lineage>
</organism>
<dbReference type="InterPro" id="IPR050563">
    <property type="entry name" value="4-hydroxybenzoyl-CoA_TE"/>
</dbReference>
<dbReference type="EC" id="3.1.2.-" evidence="3"/>
<name>A0A9D9DZD6_9SPIO</name>
<evidence type="ECO:0000313" key="3">
    <source>
        <dbReference type="EMBL" id="MBO8436667.1"/>
    </source>
</evidence>
<gene>
    <name evidence="3" type="ORF">IAA97_06785</name>
</gene>
<dbReference type="Pfam" id="PF13279">
    <property type="entry name" value="4HBT_2"/>
    <property type="match status" value="1"/>
</dbReference>
<reference evidence="3" key="2">
    <citation type="journal article" date="2021" name="PeerJ">
        <title>Extensive microbial diversity within the chicken gut microbiome revealed by metagenomics and culture.</title>
        <authorList>
            <person name="Gilroy R."/>
            <person name="Ravi A."/>
            <person name="Getino M."/>
            <person name="Pursley I."/>
            <person name="Horton D.L."/>
            <person name="Alikhan N.F."/>
            <person name="Baker D."/>
            <person name="Gharbi K."/>
            <person name="Hall N."/>
            <person name="Watson M."/>
            <person name="Adriaenssens E.M."/>
            <person name="Foster-Nyarko E."/>
            <person name="Jarju S."/>
            <person name="Secka A."/>
            <person name="Antonio M."/>
            <person name="Oren A."/>
            <person name="Chaudhuri R.R."/>
            <person name="La Ragione R."/>
            <person name="Hildebrand F."/>
            <person name="Pallen M.J."/>
        </authorList>
    </citation>
    <scope>NUCLEOTIDE SEQUENCE</scope>
    <source>
        <strain evidence="3">7293</strain>
    </source>
</reference>
<dbReference type="AlphaFoldDB" id="A0A9D9DZD6"/>